<keyword evidence="8" id="KW-0449">Lipoprotein</keyword>
<reference evidence="10" key="1">
    <citation type="submission" date="2021-12" db="EMBL/GenBank/DDBJ databases">
        <authorList>
            <person name="King R."/>
        </authorList>
    </citation>
    <scope>NUCLEOTIDE SEQUENCE</scope>
</reference>
<comment type="subcellular location">
    <subcellularLocation>
        <location evidence="1 9">Secreted</location>
        <location evidence="1 9">Extracellular space</location>
        <location evidence="1 9">Extracellular matrix</location>
    </subcellularLocation>
</comment>
<evidence type="ECO:0000256" key="3">
    <source>
        <dbReference type="ARBA" id="ARBA00022473"/>
    </source>
</evidence>
<dbReference type="SMR" id="A0A9P0C5K7"/>
<keyword evidence="6 9" id="KW-0879">Wnt signaling pathway</keyword>
<keyword evidence="4" id="KW-0964">Secreted</keyword>
<name>A0A9P0C5K7_BEMTA</name>
<keyword evidence="3 9" id="KW-0217">Developmental protein</keyword>
<sequence length="380" mass="43063">MCAKLRLLGIGMALARRECLHSAILFFFLLLGFFLDSAHANWRTLGLTGINPAGAAIYLREKCTRPKHFGEKLSSICSYNDNILQAVANGAKMGIEECQHQFSMSRWNCSTFANTTSVFGGVTDIRSRETAYVFAISSAGVAYSVTKACSKGELNECSCDHKVHKRKPRRGNWQWGGCSEDINFGEKFSRTFVDSEENSESAFGLMNIHNNEAGRRIIRSQMKRICKCHGMSGSCNVRVCWRKLPTFRAIGDVLMQRYEGASYVRVVERRQKDEEKRKKRGKKLRAANPIFKQPNRTELVFLDPSPDYCERNETLGILGTHGRQCVQGSPRVDGCSILCCGRGYQTKIREVEENCNCKFFWCCKVKCETCHSKKEEHFCN</sequence>
<keyword evidence="7" id="KW-1015">Disulfide bond</keyword>
<evidence type="ECO:0000256" key="5">
    <source>
        <dbReference type="ARBA" id="ARBA00022530"/>
    </source>
</evidence>
<evidence type="ECO:0000313" key="11">
    <source>
        <dbReference type="Proteomes" id="UP001152759"/>
    </source>
</evidence>
<comment type="function">
    <text evidence="9">Ligand for members of the frizzled family of seven transmembrane receptors.</text>
</comment>
<dbReference type="PROSITE" id="PS00246">
    <property type="entry name" value="WNT1"/>
    <property type="match status" value="1"/>
</dbReference>
<dbReference type="Proteomes" id="UP001152759">
    <property type="component" value="Chromosome 5"/>
</dbReference>
<dbReference type="GO" id="GO:0005615">
    <property type="term" value="C:extracellular space"/>
    <property type="evidence" value="ECO:0007669"/>
    <property type="project" value="TreeGrafter"/>
</dbReference>
<organism evidence="10 11">
    <name type="scientific">Bemisia tabaci</name>
    <name type="common">Sweetpotato whitefly</name>
    <name type="synonym">Aleurodes tabaci</name>
    <dbReference type="NCBI Taxonomy" id="7038"/>
    <lineage>
        <taxon>Eukaryota</taxon>
        <taxon>Metazoa</taxon>
        <taxon>Ecdysozoa</taxon>
        <taxon>Arthropoda</taxon>
        <taxon>Hexapoda</taxon>
        <taxon>Insecta</taxon>
        <taxon>Pterygota</taxon>
        <taxon>Neoptera</taxon>
        <taxon>Paraneoptera</taxon>
        <taxon>Hemiptera</taxon>
        <taxon>Sternorrhyncha</taxon>
        <taxon>Aleyrodoidea</taxon>
        <taxon>Aleyrodidae</taxon>
        <taxon>Aleyrodinae</taxon>
        <taxon>Bemisia</taxon>
    </lineage>
</organism>
<dbReference type="GO" id="GO:0030182">
    <property type="term" value="P:neuron differentiation"/>
    <property type="evidence" value="ECO:0007669"/>
    <property type="project" value="TreeGrafter"/>
</dbReference>
<evidence type="ECO:0000256" key="9">
    <source>
        <dbReference type="RuleBase" id="RU003500"/>
    </source>
</evidence>
<dbReference type="InterPro" id="IPR043158">
    <property type="entry name" value="Wnt_C"/>
</dbReference>
<gene>
    <name evidence="10" type="ORF">BEMITA_LOCUS8735</name>
</gene>
<dbReference type="GO" id="GO:0005109">
    <property type="term" value="F:frizzled binding"/>
    <property type="evidence" value="ECO:0007669"/>
    <property type="project" value="TreeGrafter"/>
</dbReference>
<dbReference type="GO" id="GO:0005125">
    <property type="term" value="F:cytokine activity"/>
    <property type="evidence" value="ECO:0007669"/>
    <property type="project" value="TreeGrafter"/>
</dbReference>
<comment type="similarity">
    <text evidence="2 9">Belongs to the Wnt family.</text>
</comment>
<dbReference type="SMART" id="SM00097">
    <property type="entry name" value="WNT1"/>
    <property type="match status" value="1"/>
</dbReference>
<dbReference type="EMBL" id="OU963866">
    <property type="protein sequence ID" value="CAH0772084.1"/>
    <property type="molecule type" value="Genomic_DNA"/>
</dbReference>
<evidence type="ECO:0000256" key="7">
    <source>
        <dbReference type="ARBA" id="ARBA00023157"/>
    </source>
</evidence>
<evidence type="ECO:0000256" key="6">
    <source>
        <dbReference type="ARBA" id="ARBA00022687"/>
    </source>
</evidence>
<keyword evidence="5" id="KW-0272">Extracellular matrix</keyword>
<evidence type="ECO:0000256" key="8">
    <source>
        <dbReference type="ARBA" id="ARBA00023288"/>
    </source>
</evidence>
<evidence type="ECO:0000256" key="4">
    <source>
        <dbReference type="ARBA" id="ARBA00022525"/>
    </source>
</evidence>
<dbReference type="CDD" id="cd19338">
    <property type="entry name" value="Wnt_Wnt6"/>
    <property type="match status" value="1"/>
</dbReference>
<evidence type="ECO:0000256" key="2">
    <source>
        <dbReference type="ARBA" id="ARBA00005683"/>
    </source>
</evidence>
<dbReference type="InterPro" id="IPR018161">
    <property type="entry name" value="Wnt_CS"/>
</dbReference>
<dbReference type="GO" id="GO:0007517">
    <property type="term" value="P:muscle organ development"/>
    <property type="evidence" value="ECO:0007669"/>
    <property type="project" value="UniProtKB-ARBA"/>
</dbReference>
<dbReference type="Gene3D" id="3.30.2460.20">
    <property type="match status" value="1"/>
</dbReference>
<keyword evidence="11" id="KW-1185">Reference proteome</keyword>
<proteinExistence type="inferred from homology"/>
<accession>A0A9P0C5K7</accession>
<dbReference type="InterPro" id="IPR009143">
    <property type="entry name" value="Wnt6"/>
</dbReference>
<dbReference type="PRINTS" id="PR01349">
    <property type="entry name" value="WNTPROTEIN"/>
</dbReference>
<evidence type="ECO:0000313" key="10">
    <source>
        <dbReference type="EMBL" id="CAH0772084.1"/>
    </source>
</evidence>
<protein>
    <recommendedName>
        <fullName evidence="9">Protein Wnt</fullName>
    </recommendedName>
</protein>
<dbReference type="Pfam" id="PF00110">
    <property type="entry name" value="wnt"/>
    <property type="match status" value="1"/>
</dbReference>
<dbReference type="GO" id="GO:0060560">
    <property type="term" value="P:developmental growth involved in morphogenesis"/>
    <property type="evidence" value="ECO:0007669"/>
    <property type="project" value="UniProtKB-ARBA"/>
</dbReference>
<dbReference type="PANTHER" id="PTHR12027">
    <property type="entry name" value="WNT RELATED"/>
    <property type="match status" value="1"/>
</dbReference>
<dbReference type="FunFam" id="3.30.2460.20:FF:000001">
    <property type="entry name" value="Wnt homolog"/>
    <property type="match status" value="1"/>
</dbReference>
<dbReference type="AlphaFoldDB" id="A0A9P0C5K7"/>
<dbReference type="KEGG" id="btab:109042201"/>
<dbReference type="InterPro" id="IPR005817">
    <property type="entry name" value="Wnt"/>
</dbReference>
<dbReference type="PANTHER" id="PTHR12027:SF99">
    <property type="entry name" value="PROTEIN WNT"/>
    <property type="match status" value="1"/>
</dbReference>
<dbReference type="GO" id="GO:0045165">
    <property type="term" value="P:cell fate commitment"/>
    <property type="evidence" value="ECO:0007669"/>
    <property type="project" value="TreeGrafter"/>
</dbReference>
<evidence type="ECO:0000256" key="1">
    <source>
        <dbReference type="ARBA" id="ARBA00004498"/>
    </source>
</evidence>
<dbReference type="GO" id="GO:0000902">
    <property type="term" value="P:cell morphogenesis"/>
    <property type="evidence" value="ECO:0007669"/>
    <property type="project" value="UniProtKB-ARBA"/>
</dbReference>
<dbReference type="GO" id="GO:0060070">
    <property type="term" value="P:canonical Wnt signaling pathway"/>
    <property type="evidence" value="ECO:0007669"/>
    <property type="project" value="TreeGrafter"/>
</dbReference>
<dbReference type="OrthoDB" id="5945655at2759"/>